<feature type="domain" description="TRAM" evidence="6">
    <location>
        <begin position="225"/>
        <end position="298"/>
    </location>
</feature>
<dbReference type="SMART" id="SM00729">
    <property type="entry name" value="Elp3"/>
    <property type="match status" value="1"/>
</dbReference>
<evidence type="ECO:0000256" key="5">
    <source>
        <dbReference type="ARBA" id="ARBA00023014"/>
    </source>
</evidence>
<dbReference type="AlphaFoldDB" id="E1Z2V4"/>
<organism evidence="9">
    <name type="scientific">Chlorella variabilis</name>
    <name type="common">Green alga</name>
    <dbReference type="NCBI Taxonomy" id="554065"/>
    <lineage>
        <taxon>Eukaryota</taxon>
        <taxon>Viridiplantae</taxon>
        <taxon>Chlorophyta</taxon>
        <taxon>core chlorophytes</taxon>
        <taxon>Trebouxiophyceae</taxon>
        <taxon>Chlorellales</taxon>
        <taxon>Chlorellaceae</taxon>
        <taxon>Chlorella clade</taxon>
        <taxon>Chlorella</taxon>
    </lineage>
</organism>
<dbReference type="PROSITE" id="PS51918">
    <property type="entry name" value="RADICAL_SAM"/>
    <property type="match status" value="1"/>
</dbReference>
<dbReference type="eggNOG" id="KOG4355">
    <property type="taxonomic scope" value="Eukaryota"/>
</dbReference>
<dbReference type="OMA" id="EIVHAYP"/>
<protein>
    <submittedName>
        <fullName evidence="8">Uncharacterized protein</fullName>
    </submittedName>
</protein>
<dbReference type="GO" id="GO:0035599">
    <property type="term" value="F:aspartic acid methylthiotransferase activity"/>
    <property type="evidence" value="ECO:0007669"/>
    <property type="project" value="TreeGrafter"/>
</dbReference>
<dbReference type="PANTHER" id="PTHR43837:SF1">
    <property type="entry name" value="RIBOSOMAL PROTEIN US12 METHYLTHIOTRANSFERASE RIMO"/>
    <property type="match status" value="1"/>
</dbReference>
<dbReference type="Pfam" id="PF04055">
    <property type="entry name" value="Radical_SAM"/>
    <property type="match status" value="1"/>
</dbReference>
<keyword evidence="1" id="KW-0004">4Fe-4S</keyword>
<evidence type="ECO:0000313" key="9">
    <source>
        <dbReference type="Proteomes" id="UP000008141"/>
    </source>
</evidence>
<dbReference type="InParanoid" id="E1Z2V4"/>
<keyword evidence="5" id="KW-0411">Iron-sulfur</keyword>
<evidence type="ECO:0000256" key="1">
    <source>
        <dbReference type="ARBA" id="ARBA00022485"/>
    </source>
</evidence>
<reference evidence="8 9" key="1">
    <citation type="journal article" date="2010" name="Plant Cell">
        <title>The Chlorella variabilis NC64A genome reveals adaptation to photosymbiosis, coevolution with viruses, and cryptic sex.</title>
        <authorList>
            <person name="Blanc G."/>
            <person name="Duncan G."/>
            <person name="Agarkova I."/>
            <person name="Borodovsky M."/>
            <person name="Gurnon J."/>
            <person name="Kuo A."/>
            <person name="Lindquist E."/>
            <person name="Lucas S."/>
            <person name="Pangilinan J."/>
            <person name="Polle J."/>
            <person name="Salamov A."/>
            <person name="Terry A."/>
            <person name="Yamada T."/>
            <person name="Dunigan D.D."/>
            <person name="Grigoriev I.V."/>
            <person name="Claverie J.M."/>
            <person name="Van Etten J.L."/>
        </authorList>
    </citation>
    <scope>NUCLEOTIDE SEQUENCE [LARGE SCALE GENOMIC DNA]</scope>
    <source>
        <strain evidence="8 9">NC64A</strain>
    </source>
</reference>
<dbReference type="InterPro" id="IPR012340">
    <property type="entry name" value="NA-bd_OB-fold"/>
</dbReference>
<dbReference type="EMBL" id="GL433835">
    <property type="protein sequence ID" value="EFN60060.1"/>
    <property type="molecule type" value="Genomic_DNA"/>
</dbReference>
<dbReference type="InterPro" id="IPR002792">
    <property type="entry name" value="TRAM_dom"/>
</dbReference>
<dbReference type="InterPro" id="IPR005840">
    <property type="entry name" value="Ribosomal_uS12_MeSTrfase_RimO"/>
</dbReference>
<keyword evidence="2" id="KW-0949">S-adenosyl-L-methionine</keyword>
<evidence type="ECO:0000313" key="8">
    <source>
        <dbReference type="EMBL" id="EFN60060.1"/>
    </source>
</evidence>
<dbReference type="SUPFAM" id="SSF102114">
    <property type="entry name" value="Radical SAM enzymes"/>
    <property type="match status" value="1"/>
</dbReference>
<sequence length="298" mass="33581">MLLRAVIRERDSAADSEEAMGKFRSKPWQAVLDEARHLVDSGVVELNLIAEDTNQYGMDRRDGKGLSQVLQELGKLEGLRWIRLLYCYPSYFSEELIDEIATNPKVCKYIDIPLQHISNLTLLGMNRPPQAHTVALLHKLRERIPGLALRTTFISGFPGESEADHRELVDFCSSFRFERMGCFQYSEEDGTPAAELPDQLPQEVREARRDELISLQQRVGEEWARSLVGQEVEVLVDGHTEDGEVYGRTQWDAPDIDHIVFLGEPEGGSGLAALEVGQLRRCRITSTSTFDLEAVPVA</sequence>
<dbReference type="GeneID" id="17359328"/>
<dbReference type="Gene3D" id="3.80.30.20">
    <property type="entry name" value="tm_1862 like domain"/>
    <property type="match status" value="1"/>
</dbReference>
<dbReference type="PANTHER" id="PTHR43837">
    <property type="entry name" value="RIBOSOMAL PROTEIN S12 METHYLTHIOTRANSFERASE RIMO"/>
    <property type="match status" value="1"/>
</dbReference>
<keyword evidence="4" id="KW-0408">Iron</keyword>
<dbReference type="KEGG" id="cvr:CHLNCDRAFT_133325"/>
<evidence type="ECO:0000256" key="3">
    <source>
        <dbReference type="ARBA" id="ARBA00022723"/>
    </source>
</evidence>
<evidence type="ECO:0000259" key="6">
    <source>
        <dbReference type="PROSITE" id="PS50926"/>
    </source>
</evidence>
<dbReference type="Pfam" id="PF18693">
    <property type="entry name" value="TRAM_2"/>
    <property type="match status" value="1"/>
</dbReference>
<evidence type="ECO:0000256" key="2">
    <source>
        <dbReference type="ARBA" id="ARBA00022691"/>
    </source>
</evidence>
<dbReference type="GO" id="GO:0005829">
    <property type="term" value="C:cytosol"/>
    <property type="evidence" value="ECO:0007669"/>
    <property type="project" value="TreeGrafter"/>
</dbReference>
<dbReference type="OrthoDB" id="190098at2759"/>
<dbReference type="STRING" id="554065.E1Z2V4"/>
<dbReference type="PROSITE" id="PS50926">
    <property type="entry name" value="TRAM"/>
    <property type="match status" value="1"/>
</dbReference>
<dbReference type="GO" id="GO:0046872">
    <property type="term" value="F:metal ion binding"/>
    <property type="evidence" value="ECO:0007669"/>
    <property type="project" value="UniProtKB-KW"/>
</dbReference>
<accession>E1Z2V4</accession>
<dbReference type="Proteomes" id="UP000008141">
    <property type="component" value="Unassembled WGS sequence"/>
</dbReference>
<dbReference type="Gene3D" id="2.40.50.140">
    <property type="entry name" value="Nucleic acid-binding proteins"/>
    <property type="match status" value="1"/>
</dbReference>
<keyword evidence="9" id="KW-1185">Reference proteome</keyword>
<dbReference type="InterPro" id="IPR007197">
    <property type="entry name" value="rSAM"/>
</dbReference>
<name>E1Z2V4_CHLVA</name>
<dbReference type="GO" id="GO:0051539">
    <property type="term" value="F:4 iron, 4 sulfur cluster binding"/>
    <property type="evidence" value="ECO:0007669"/>
    <property type="project" value="UniProtKB-KW"/>
</dbReference>
<dbReference type="RefSeq" id="XP_005852162.1">
    <property type="nucleotide sequence ID" value="XM_005852100.1"/>
</dbReference>
<dbReference type="InterPro" id="IPR006638">
    <property type="entry name" value="Elp3/MiaA/NifB-like_rSAM"/>
</dbReference>
<evidence type="ECO:0000259" key="7">
    <source>
        <dbReference type="PROSITE" id="PS51918"/>
    </source>
</evidence>
<dbReference type="InterPro" id="IPR023404">
    <property type="entry name" value="rSAM_horseshoe"/>
</dbReference>
<proteinExistence type="predicted"/>
<evidence type="ECO:0000256" key="4">
    <source>
        <dbReference type="ARBA" id="ARBA00023004"/>
    </source>
</evidence>
<dbReference type="InterPro" id="IPR058240">
    <property type="entry name" value="rSAM_sf"/>
</dbReference>
<keyword evidence="3" id="KW-0479">Metal-binding</keyword>
<gene>
    <name evidence="8" type="ORF">CHLNCDRAFT_133325</name>
</gene>
<feature type="domain" description="Radical SAM core" evidence="7">
    <location>
        <begin position="1"/>
        <end position="222"/>
    </location>
</feature>